<dbReference type="InterPro" id="IPR001173">
    <property type="entry name" value="Glyco_trans_2-like"/>
</dbReference>
<reference evidence="5" key="2">
    <citation type="submission" date="2020-09" db="EMBL/GenBank/DDBJ databases">
        <authorList>
            <person name="Sun Q."/>
            <person name="Zhou Y."/>
        </authorList>
    </citation>
    <scope>NUCLEOTIDE SEQUENCE</scope>
    <source>
        <strain evidence="5">CGMCC 1.15519</strain>
    </source>
</reference>
<feature type="domain" description="Glycosyltransferase 2-like" evidence="4">
    <location>
        <begin position="10"/>
        <end position="166"/>
    </location>
</feature>
<keyword evidence="6" id="KW-1185">Reference proteome</keyword>
<evidence type="ECO:0000256" key="2">
    <source>
        <dbReference type="ARBA" id="ARBA00022676"/>
    </source>
</evidence>
<evidence type="ECO:0000259" key="4">
    <source>
        <dbReference type="Pfam" id="PF00535"/>
    </source>
</evidence>
<dbReference type="SUPFAM" id="SSF53448">
    <property type="entry name" value="Nucleotide-diphospho-sugar transferases"/>
    <property type="match status" value="1"/>
</dbReference>
<protein>
    <recommendedName>
        <fullName evidence="4">Glycosyltransferase 2-like domain-containing protein</fullName>
    </recommendedName>
</protein>
<evidence type="ECO:0000256" key="3">
    <source>
        <dbReference type="ARBA" id="ARBA00022679"/>
    </source>
</evidence>
<accession>A0A917E4S2</accession>
<evidence type="ECO:0000256" key="1">
    <source>
        <dbReference type="ARBA" id="ARBA00006739"/>
    </source>
</evidence>
<sequence length="307" mass="33611">MVDSAQPRVTVIIPHLNTPESLGRCLDSVTAQHLDRGRAQIIVVDNGSSVSLDAVKARYRGVVFAAEPRPGPGLARNHGIALAAAPVLAFIDADCRAAPGWLQAAVDAVEADPARAIIGGDIRIDFADAAHLTPIEAYEAVFGFRQQMYIEQKHFSVTANLAMARRVHAIVGDFAGIDTAEDLDWGQRAHRLGFAIHYLPSMRVYHPARPDSTALERKWQRHTRHDWNAHVAGGRPAWRWRARAAAMALSLPVEALKLFTSDRISGAANRLAGVGALARIRWFRATEMLRLMSAPTESGADFWNRSP</sequence>
<name>A0A917E4S2_9SPHN</name>
<dbReference type="Pfam" id="PF00535">
    <property type="entry name" value="Glycos_transf_2"/>
    <property type="match status" value="1"/>
</dbReference>
<dbReference type="PANTHER" id="PTHR43179">
    <property type="entry name" value="RHAMNOSYLTRANSFERASE WBBL"/>
    <property type="match status" value="1"/>
</dbReference>
<dbReference type="Proteomes" id="UP000635071">
    <property type="component" value="Unassembled WGS sequence"/>
</dbReference>
<reference evidence="5" key="1">
    <citation type="journal article" date="2014" name="Int. J. Syst. Evol. Microbiol.">
        <title>Complete genome sequence of Corynebacterium casei LMG S-19264T (=DSM 44701T), isolated from a smear-ripened cheese.</title>
        <authorList>
            <consortium name="US DOE Joint Genome Institute (JGI-PGF)"/>
            <person name="Walter F."/>
            <person name="Albersmeier A."/>
            <person name="Kalinowski J."/>
            <person name="Ruckert C."/>
        </authorList>
    </citation>
    <scope>NUCLEOTIDE SEQUENCE</scope>
    <source>
        <strain evidence="5">CGMCC 1.15519</strain>
    </source>
</reference>
<dbReference type="InterPro" id="IPR029044">
    <property type="entry name" value="Nucleotide-diphossugar_trans"/>
</dbReference>
<proteinExistence type="inferred from homology"/>
<dbReference type="Gene3D" id="3.90.550.10">
    <property type="entry name" value="Spore Coat Polysaccharide Biosynthesis Protein SpsA, Chain A"/>
    <property type="match status" value="1"/>
</dbReference>
<dbReference type="GO" id="GO:0016757">
    <property type="term" value="F:glycosyltransferase activity"/>
    <property type="evidence" value="ECO:0007669"/>
    <property type="project" value="UniProtKB-KW"/>
</dbReference>
<dbReference type="PANTHER" id="PTHR43179:SF12">
    <property type="entry name" value="GALACTOFURANOSYLTRANSFERASE GLFT2"/>
    <property type="match status" value="1"/>
</dbReference>
<dbReference type="EMBL" id="BMJM01000002">
    <property type="protein sequence ID" value="GGE03526.1"/>
    <property type="molecule type" value="Genomic_DNA"/>
</dbReference>
<keyword evidence="2" id="KW-0328">Glycosyltransferase</keyword>
<keyword evidence="3" id="KW-0808">Transferase</keyword>
<evidence type="ECO:0000313" key="6">
    <source>
        <dbReference type="Proteomes" id="UP000635071"/>
    </source>
</evidence>
<evidence type="ECO:0000313" key="5">
    <source>
        <dbReference type="EMBL" id="GGE03526.1"/>
    </source>
</evidence>
<gene>
    <name evidence="5" type="ORF">GCM10011529_07510</name>
</gene>
<organism evidence="5 6">
    <name type="scientific">Sandarakinorhabdus glacialis</name>
    <dbReference type="NCBI Taxonomy" id="1614636"/>
    <lineage>
        <taxon>Bacteria</taxon>
        <taxon>Pseudomonadati</taxon>
        <taxon>Pseudomonadota</taxon>
        <taxon>Alphaproteobacteria</taxon>
        <taxon>Sphingomonadales</taxon>
        <taxon>Sphingosinicellaceae</taxon>
        <taxon>Sandarakinorhabdus</taxon>
    </lineage>
</organism>
<dbReference type="AlphaFoldDB" id="A0A917E4S2"/>
<comment type="caution">
    <text evidence="5">The sequence shown here is derived from an EMBL/GenBank/DDBJ whole genome shotgun (WGS) entry which is preliminary data.</text>
</comment>
<comment type="similarity">
    <text evidence="1">Belongs to the glycosyltransferase 2 family.</text>
</comment>